<keyword evidence="4" id="KW-1185">Reference proteome</keyword>
<protein>
    <recommendedName>
        <fullName evidence="6">DUF1772 domain-containing protein</fullName>
    </recommendedName>
</protein>
<sequence>MKRTVWLWLLVIFVGIQFGAGLYENLAVVPLWADASAGQVLAAMESSGMKRAGRAFWPFVSPVVAVLAVVNAVVAWRSDVGYRRWWLAAGVAMTAYALASYGYFVPQMLAFQSSGQGWSESEIEAFVTWWTGLNYVRMVIGGVGWLCALRALSLSGSERRVEPREQEAAHAV</sequence>
<evidence type="ECO:0000313" key="3">
    <source>
        <dbReference type="EMBL" id="PEG34469.1"/>
    </source>
</evidence>
<keyword evidence="1" id="KW-0472">Membrane</keyword>
<evidence type="ECO:0008006" key="6">
    <source>
        <dbReference type="Google" id="ProtNLM"/>
    </source>
</evidence>
<proteinExistence type="predicted"/>
<feature type="transmembrane region" description="Helical" evidence="1">
    <location>
        <begin position="135"/>
        <end position="154"/>
    </location>
</feature>
<evidence type="ECO:0000256" key="1">
    <source>
        <dbReference type="SAM" id="Phobius"/>
    </source>
</evidence>
<reference evidence="2 5" key="2">
    <citation type="journal article" date="2019" name="Emerg. Microbes Infect.">
        <title>Comprehensive subspecies identification of 175 nontuberculous mycobacteria species based on 7547 genomic profiles.</title>
        <authorList>
            <person name="Matsumoto Y."/>
            <person name="Kinjo T."/>
            <person name="Motooka D."/>
            <person name="Nabeya D."/>
            <person name="Jung N."/>
            <person name="Uechi K."/>
            <person name="Horii T."/>
            <person name="Iida T."/>
            <person name="Fujita J."/>
            <person name="Nakamura S."/>
        </authorList>
    </citation>
    <scope>NUCLEOTIDE SEQUENCE [LARGE SCALE GENOMIC DNA]</scope>
    <source>
        <strain evidence="2 5">JCM 6377</strain>
    </source>
</reference>
<gene>
    <name evidence="3" type="ORF">CQY20_25270</name>
    <name evidence="2" type="ORF">MAGR_54830</name>
</gene>
<comment type="caution">
    <text evidence="3">The sequence shown here is derived from an EMBL/GenBank/DDBJ whole genome shotgun (WGS) entry which is preliminary data.</text>
</comment>
<organism evidence="3 4">
    <name type="scientific">Mycolicibacterium agri</name>
    <name type="common">Mycobacterium agri</name>
    <dbReference type="NCBI Taxonomy" id="36811"/>
    <lineage>
        <taxon>Bacteria</taxon>
        <taxon>Bacillati</taxon>
        <taxon>Actinomycetota</taxon>
        <taxon>Actinomycetes</taxon>
        <taxon>Mycobacteriales</taxon>
        <taxon>Mycobacteriaceae</taxon>
        <taxon>Mycolicibacterium</taxon>
    </lineage>
</organism>
<keyword evidence="1" id="KW-0812">Transmembrane</keyword>
<dbReference type="RefSeq" id="WP_097942814.1">
    <property type="nucleotide sequence ID" value="NZ_BLKS01000001.1"/>
</dbReference>
<dbReference type="Proteomes" id="UP000465302">
    <property type="component" value="Unassembled WGS sequence"/>
</dbReference>
<keyword evidence="1" id="KW-1133">Transmembrane helix</keyword>
<dbReference type="EMBL" id="BLKS01000001">
    <property type="protein sequence ID" value="GFG54042.1"/>
    <property type="molecule type" value="Genomic_DNA"/>
</dbReference>
<name>A0A2A7MSC6_MYCAG</name>
<feature type="transmembrane region" description="Helical" evidence="1">
    <location>
        <begin position="85"/>
        <end position="104"/>
    </location>
</feature>
<dbReference type="AlphaFoldDB" id="A0A2A7MSC6"/>
<dbReference type="Proteomes" id="UP000220914">
    <property type="component" value="Unassembled WGS sequence"/>
</dbReference>
<dbReference type="EMBL" id="PDCP01000063">
    <property type="protein sequence ID" value="PEG34469.1"/>
    <property type="molecule type" value="Genomic_DNA"/>
</dbReference>
<dbReference type="OrthoDB" id="4548009at2"/>
<reference evidence="3 4" key="1">
    <citation type="submission" date="2017-10" db="EMBL/GenBank/DDBJ databases">
        <title>The new phylogeny of genus Mycobacterium.</title>
        <authorList>
            <person name="Tortoli E."/>
            <person name="Trovato A."/>
            <person name="Cirillo D.M."/>
        </authorList>
    </citation>
    <scope>NUCLEOTIDE SEQUENCE [LARGE SCALE GENOMIC DNA]</scope>
    <source>
        <strain evidence="3 4">CCUG37673</strain>
    </source>
</reference>
<accession>A0A2A7MSC6</accession>
<evidence type="ECO:0000313" key="5">
    <source>
        <dbReference type="Proteomes" id="UP000465302"/>
    </source>
</evidence>
<evidence type="ECO:0000313" key="4">
    <source>
        <dbReference type="Proteomes" id="UP000220914"/>
    </source>
</evidence>
<reference evidence="2" key="3">
    <citation type="submission" date="2020-02" db="EMBL/GenBank/DDBJ databases">
        <authorList>
            <person name="Matsumoto Y."/>
            <person name="Motooka D."/>
            <person name="Nakamura S."/>
        </authorList>
    </citation>
    <scope>NUCLEOTIDE SEQUENCE</scope>
    <source>
        <strain evidence="2">JCM 6377</strain>
    </source>
</reference>
<evidence type="ECO:0000313" key="2">
    <source>
        <dbReference type="EMBL" id="GFG54042.1"/>
    </source>
</evidence>
<feature type="transmembrane region" description="Helical" evidence="1">
    <location>
        <begin position="55"/>
        <end position="76"/>
    </location>
</feature>